<dbReference type="SMART" id="SM00028">
    <property type="entry name" value="TPR"/>
    <property type="match status" value="7"/>
</dbReference>
<dbReference type="Gene3D" id="3.40.50.300">
    <property type="entry name" value="P-loop containing nucleotide triphosphate hydrolases"/>
    <property type="match status" value="1"/>
</dbReference>
<feature type="repeat" description="TPR" evidence="2">
    <location>
        <begin position="106"/>
        <end position="139"/>
    </location>
</feature>
<dbReference type="Pfam" id="PF14559">
    <property type="entry name" value="TPR_19"/>
    <property type="match status" value="3"/>
</dbReference>
<feature type="repeat" description="TPR" evidence="2">
    <location>
        <begin position="380"/>
        <end position="413"/>
    </location>
</feature>
<dbReference type="InterPro" id="IPR011990">
    <property type="entry name" value="TPR-like_helical_dom_sf"/>
</dbReference>
<dbReference type="InterPro" id="IPR026634">
    <property type="entry name" value="TPST-like"/>
</dbReference>
<evidence type="ECO:0000313" key="3">
    <source>
        <dbReference type="EMBL" id="MCO5976179.1"/>
    </source>
</evidence>
<dbReference type="EMBL" id="JAMXMC010000003">
    <property type="protein sequence ID" value="MCO5976179.1"/>
    <property type="molecule type" value="Genomic_DNA"/>
</dbReference>
<evidence type="ECO:0000313" key="4">
    <source>
        <dbReference type="Proteomes" id="UP001204851"/>
    </source>
</evidence>
<organism evidence="3 4">
    <name type="scientific">Ideonella oryzae</name>
    <dbReference type="NCBI Taxonomy" id="2937441"/>
    <lineage>
        <taxon>Bacteria</taxon>
        <taxon>Pseudomonadati</taxon>
        <taxon>Pseudomonadota</taxon>
        <taxon>Betaproteobacteria</taxon>
        <taxon>Burkholderiales</taxon>
        <taxon>Sphaerotilaceae</taxon>
        <taxon>Ideonella</taxon>
    </lineage>
</organism>
<name>A0ABT1BIZ6_9BURK</name>
<proteinExistence type="predicted"/>
<dbReference type="InterPro" id="IPR019734">
    <property type="entry name" value="TPR_rpt"/>
</dbReference>
<reference evidence="3 4" key="1">
    <citation type="submission" date="2022-06" db="EMBL/GenBank/DDBJ databases">
        <title>Ideonella sp. NS12-5 Genome sequencing and assembly.</title>
        <authorList>
            <person name="Jung Y."/>
        </authorList>
    </citation>
    <scope>NUCLEOTIDE SEQUENCE [LARGE SCALE GENOMIC DNA]</scope>
    <source>
        <strain evidence="3 4">NS12-5</strain>
    </source>
</reference>
<dbReference type="Pfam" id="PF13432">
    <property type="entry name" value="TPR_16"/>
    <property type="match status" value="1"/>
</dbReference>
<protein>
    <submittedName>
        <fullName evidence="3">Sulfotransferase</fullName>
    </submittedName>
</protein>
<sequence length="911" mass="101154">MSYLSILRQLADQQQFELLRGNAEAFLAETGEVNALPLLALACAQRNDRAAAEAALRRLNQVQASLGDALDLDARVDLAAAHILTGRLPLAISALEAAVAERPGHDLALARLAFCRMQTGDLDEARALYRRSVELAPHRLPAWSALARLDLEAGNVAAAEAALAVARVRLAEQDGTLSPTACLIFRAQLDGLQLEVWGASGRLAAAEAWLEAQRAALVEDEWVGYLIGYANVLAGHDRHAEAETALREALQHTPENFPLMGQLAELALVQGRSLQAIQILRSALALARRKDEPVPRQIWLWVRLTDACLRGLTGEARAAAEEAVALAEQLGIGEGLSDAQVRALRWQAKSALAQVECDERHFDRAETLFNEILADNPWFLPALQGLGQQQMQRGRLDEAVALFERVQQIDPAKGISSLINARQIPDDSETLERLERLARQPSLEGSARSGLLFQLAAAWEKKKDDARAFGLAQEANEASRKHLRYDPRAHRQRCARIRHAFTKALFEHRQDCGYRGQDESLPVFVLGMPRSGTTLVEQILAGHSQISGAGELGVIPSRIQGLNRWERRVGSGREYPDCVDDLNPHATRGIAEGVLKELKELAAEAKPQARFVIDKLPHNFENIGFIKFLFPQARIISVRRDPRDIAISNYFIDYAAKHGGMGFAYDLGWIGEQLADHNLLMRHWHQTFPGEILEINYEDVVEDTEGMARRMLDYIGVPWEPQVLAFDALDRPVKTASVWQVRQPIYKTSKAKWERYQAQLAPLIAGTNARVTWEPIEMPRFPTPGMFTDGVALYRAEQLDAAEYEFKKVLHHFPEHAAAHFMVGLIYVHKGHVQEGIAHMERGLEKCPWNRNWRQDLIQACEMAGDTGKAEGLRIPKRWAAHADEAGGPAEEAHVALEWPVTTTGQNGIAG</sequence>
<dbReference type="Proteomes" id="UP001204851">
    <property type="component" value="Unassembled WGS sequence"/>
</dbReference>
<dbReference type="PROSITE" id="PS50005">
    <property type="entry name" value="TPR"/>
    <property type="match status" value="2"/>
</dbReference>
<accession>A0ABT1BIZ6</accession>
<dbReference type="PANTHER" id="PTHR12788:SF10">
    <property type="entry name" value="PROTEIN-TYROSINE SULFOTRANSFERASE"/>
    <property type="match status" value="1"/>
</dbReference>
<dbReference type="RefSeq" id="WP_252768659.1">
    <property type="nucleotide sequence ID" value="NZ_JAMXMC010000003.1"/>
</dbReference>
<dbReference type="Gene3D" id="1.25.40.10">
    <property type="entry name" value="Tetratricopeptide repeat domain"/>
    <property type="match status" value="4"/>
</dbReference>
<gene>
    <name evidence="3" type="ORF">M0L44_05495</name>
</gene>
<dbReference type="SUPFAM" id="SSF52540">
    <property type="entry name" value="P-loop containing nucleoside triphosphate hydrolases"/>
    <property type="match status" value="1"/>
</dbReference>
<dbReference type="SUPFAM" id="SSF48452">
    <property type="entry name" value="TPR-like"/>
    <property type="match status" value="2"/>
</dbReference>
<dbReference type="InterPro" id="IPR027417">
    <property type="entry name" value="P-loop_NTPase"/>
</dbReference>
<dbReference type="Pfam" id="PF13469">
    <property type="entry name" value="Sulfotransfer_3"/>
    <property type="match status" value="1"/>
</dbReference>
<keyword evidence="1" id="KW-0808">Transferase</keyword>
<comment type="caution">
    <text evidence="3">The sequence shown here is derived from an EMBL/GenBank/DDBJ whole genome shotgun (WGS) entry which is preliminary data.</text>
</comment>
<keyword evidence="4" id="KW-1185">Reference proteome</keyword>
<evidence type="ECO:0000256" key="1">
    <source>
        <dbReference type="ARBA" id="ARBA00022679"/>
    </source>
</evidence>
<keyword evidence="2" id="KW-0802">TPR repeat</keyword>
<evidence type="ECO:0000256" key="2">
    <source>
        <dbReference type="PROSITE-ProRule" id="PRU00339"/>
    </source>
</evidence>
<dbReference type="PANTHER" id="PTHR12788">
    <property type="entry name" value="PROTEIN-TYROSINE SULFOTRANSFERASE 2"/>
    <property type="match status" value="1"/>
</dbReference>